<reference evidence="2" key="1">
    <citation type="journal article" date="2019" name="Int. J. Syst. Evol. Microbiol.">
        <title>The Global Catalogue of Microorganisms (GCM) 10K type strain sequencing project: providing services to taxonomists for standard genome sequencing and annotation.</title>
        <authorList>
            <consortium name="The Broad Institute Genomics Platform"/>
            <consortium name="The Broad Institute Genome Sequencing Center for Infectious Disease"/>
            <person name="Wu L."/>
            <person name="Ma J."/>
        </authorList>
    </citation>
    <scope>NUCLEOTIDE SEQUENCE [LARGE SCALE GENOMIC DNA]</scope>
    <source>
        <strain evidence="2">JCM 16928</strain>
    </source>
</reference>
<dbReference type="EMBL" id="BAABAA010000001">
    <property type="protein sequence ID" value="GAA3537275.1"/>
    <property type="molecule type" value="Genomic_DNA"/>
</dbReference>
<gene>
    <name evidence="1" type="ORF">GCM10022235_00910</name>
</gene>
<keyword evidence="2" id="KW-1185">Reference proteome</keyword>
<evidence type="ECO:0000313" key="1">
    <source>
        <dbReference type="EMBL" id="GAA3537275.1"/>
    </source>
</evidence>
<dbReference type="Proteomes" id="UP001501222">
    <property type="component" value="Unassembled WGS sequence"/>
</dbReference>
<comment type="caution">
    <text evidence="1">The sequence shown here is derived from an EMBL/GenBank/DDBJ whole genome shotgun (WGS) entry which is preliminary data.</text>
</comment>
<name>A0ABP6VQ54_9ACTN</name>
<accession>A0ABP6VQ54</accession>
<evidence type="ECO:0008006" key="3">
    <source>
        <dbReference type="Google" id="ProtNLM"/>
    </source>
</evidence>
<protein>
    <recommendedName>
        <fullName evidence="3">Preprotein translocase subunit SecA</fullName>
    </recommendedName>
</protein>
<sequence length="685" mass="75703">MAFAGQAEDVNSTDERLPRRLAAMADQAHQLIDLSTAEHILTAAAATEPDPLGYILAASRGREIWIRNSSYPEMVEETVGQLFDPESVRAALRGQVGFDADDAVRALKACHDLQVQAFNHRQFSFLGSIEEAMAEAAELTEDRREGLRAKLDAAQEPDEQAVSVAQEAVAAAAGLEPAVVAAVVRQFRLDIDDWTPLQAVREFTSGNNPLRTNPLLVTDSGRLMLVHDALTLDAVRENLEQVLKATPGWEQYQAHRGKVLERRISENLARVIPDAESWEGFEYFVPANADEAAGVPSGYSKLVEGDLLVVKDDVALIVEAKAVALASKARAGSRGRLQSDLTRIITSAAAQARRLKSILERDGGFRTRGNDWVALPDVREIHTVAVSLDDLTGVATTSQELVDAGLLESVDVPWTVSLHDLQLICDLVDLPSEFLLYLRRRRDPETTAYYAAPDELDLFLYFLDTGLYVEPDPRLVRKDLPYVKVRATDVKRRQRQRWRYLTSRTDALDAWYYGELAGRSDVPKPTMSKAAMSGFIQKLEDAGAKAWLSIGATLLSASGDVQEELVRAAEKLLATPDPTGRGRSMTTAIGSTKQDAWVLVWVGRPARQDPEMFAGRLGEYLRAKKYQLQIDRGCIFVFDESTKELVDVIYDGRAYAADTEMDALIAESGLFDPAQSPRRLPRSLR</sequence>
<evidence type="ECO:0000313" key="2">
    <source>
        <dbReference type="Proteomes" id="UP001501222"/>
    </source>
</evidence>
<organism evidence="1 2">
    <name type="scientific">Kribbella ginsengisoli</name>
    <dbReference type="NCBI Taxonomy" id="363865"/>
    <lineage>
        <taxon>Bacteria</taxon>
        <taxon>Bacillati</taxon>
        <taxon>Actinomycetota</taxon>
        <taxon>Actinomycetes</taxon>
        <taxon>Propionibacteriales</taxon>
        <taxon>Kribbellaceae</taxon>
        <taxon>Kribbella</taxon>
    </lineage>
</organism>
<proteinExistence type="predicted"/>